<evidence type="ECO:0000256" key="1">
    <source>
        <dbReference type="SAM" id="MobiDB-lite"/>
    </source>
</evidence>
<dbReference type="OrthoDB" id="550575at2759"/>
<dbReference type="AlphaFoldDB" id="A0A4P9VUK5"/>
<gene>
    <name evidence="2" type="ORF">BDK51DRAFT_50109</name>
</gene>
<evidence type="ECO:0000313" key="2">
    <source>
        <dbReference type="EMBL" id="RKO83279.1"/>
    </source>
</evidence>
<keyword evidence="3" id="KW-1185">Reference proteome</keyword>
<name>A0A4P9VUK5_9FUNG</name>
<sequence>MNPDNTEDAGRSNQLSSSLPPPIHDQLVSAINNPRGSRHPNPKIALPLATVEPADVDDPPAANAETSTAREEAQEEALEWSRIPFELLRIILLWTFTLTGRQARPLYMFWASLVCRGWKPAASSVLWQHVRVDSSGQFEKLAPGSEHSSRAGRDRAACIRSIQFCGLISRSLLISFCSKLSPLRGLRIHTLCDQPRWHSILTVLPTLAEAISFGREFVWDQSELAKVLKAIARLEFLRLPRYCGFEFIPGSGAAIGVPLRVWAPTSDQRIIKTAELPNLHTIELKLLLGPSNFIHNLVSLRPPLSCLHNVHTILPSEIIITTLLSACPTIVELTVIACSPFTDFTLAALEHHPPLRLLDIRIISRLAAARLVDFLHGRGSALRSLRLENVLNVILTVVDAIPTHTRNLEAHWLCHCPEIIPVYYDTQFSTALIDPDNLQFLAALACGCPLLKQGCVGHFEEPLLWSVATFLGTLGGLELRDADAGHESWELPDHVYDRIVGCF</sequence>
<proteinExistence type="predicted"/>
<evidence type="ECO:0008006" key="4">
    <source>
        <dbReference type="Google" id="ProtNLM"/>
    </source>
</evidence>
<dbReference type="Proteomes" id="UP000269721">
    <property type="component" value="Unassembled WGS sequence"/>
</dbReference>
<reference evidence="3" key="1">
    <citation type="journal article" date="2018" name="Nat. Microbiol.">
        <title>Leveraging single-cell genomics to expand the fungal tree of life.</title>
        <authorList>
            <person name="Ahrendt S.R."/>
            <person name="Quandt C.A."/>
            <person name="Ciobanu D."/>
            <person name="Clum A."/>
            <person name="Salamov A."/>
            <person name="Andreopoulos B."/>
            <person name="Cheng J.F."/>
            <person name="Woyke T."/>
            <person name="Pelin A."/>
            <person name="Henrissat B."/>
            <person name="Reynolds N.K."/>
            <person name="Benny G.L."/>
            <person name="Smith M.E."/>
            <person name="James T.Y."/>
            <person name="Grigoriev I.V."/>
        </authorList>
    </citation>
    <scope>NUCLEOTIDE SEQUENCE [LARGE SCALE GENOMIC DNA]</scope>
</reference>
<dbReference type="Gene3D" id="3.80.10.10">
    <property type="entry name" value="Ribonuclease Inhibitor"/>
    <property type="match status" value="1"/>
</dbReference>
<accession>A0A4P9VUK5</accession>
<dbReference type="InterPro" id="IPR032675">
    <property type="entry name" value="LRR_dom_sf"/>
</dbReference>
<protein>
    <recommendedName>
        <fullName evidence="4">F-box domain-containing protein</fullName>
    </recommendedName>
</protein>
<organism evidence="2 3">
    <name type="scientific">Blyttiomyces helicus</name>
    <dbReference type="NCBI Taxonomy" id="388810"/>
    <lineage>
        <taxon>Eukaryota</taxon>
        <taxon>Fungi</taxon>
        <taxon>Fungi incertae sedis</taxon>
        <taxon>Chytridiomycota</taxon>
        <taxon>Chytridiomycota incertae sedis</taxon>
        <taxon>Chytridiomycetes</taxon>
        <taxon>Chytridiomycetes incertae sedis</taxon>
        <taxon>Blyttiomyces</taxon>
    </lineage>
</organism>
<evidence type="ECO:0000313" key="3">
    <source>
        <dbReference type="Proteomes" id="UP000269721"/>
    </source>
</evidence>
<feature type="region of interest" description="Disordered" evidence="1">
    <location>
        <begin position="1"/>
        <end position="75"/>
    </location>
</feature>
<dbReference type="EMBL" id="ML001434">
    <property type="protein sequence ID" value="RKO83279.1"/>
    <property type="molecule type" value="Genomic_DNA"/>
</dbReference>